<dbReference type="AlphaFoldDB" id="F7ZGL4"/>
<evidence type="ECO:0000313" key="1">
    <source>
        <dbReference type="EMBL" id="AEI92314.1"/>
    </source>
</evidence>
<dbReference type="STRING" id="391595.RLO149_c002840"/>
<keyword evidence="2" id="KW-1185">Reference proteome</keyword>
<organism evidence="1 2">
    <name type="scientific">Roseobacter litoralis (strain ATCC 49566 / DSM 6996 / JCM 21268 / NBRC 15278 / OCh 149)</name>
    <dbReference type="NCBI Taxonomy" id="391595"/>
    <lineage>
        <taxon>Bacteria</taxon>
        <taxon>Pseudomonadati</taxon>
        <taxon>Pseudomonadota</taxon>
        <taxon>Alphaproteobacteria</taxon>
        <taxon>Rhodobacterales</taxon>
        <taxon>Roseobacteraceae</taxon>
        <taxon>Roseobacter</taxon>
    </lineage>
</organism>
<name>F7ZGL4_ROSLO</name>
<gene>
    <name evidence="1" type="ordered locus">RLO149_c002840</name>
</gene>
<proteinExistence type="predicted"/>
<accession>F7ZGL4</accession>
<reference evidence="1 2" key="1">
    <citation type="journal article" date="2011" name="BMC Genomics">
        <title>Comparative genome analysis and genome-guided physiological analysis of Roseobacter litoralis.</title>
        <authorList>
            <person name="Kalhoefer D."/>
            <person name="Thole S."/>
            <person name="Voget S."/>
            <person name="Lehmann R."/>
            <person name="Liesegang H."/>
            <person name="Wollher A."/>
            <person name="Daniel R."/>
            <person name="Simon M."/>
            <person name="Brinkhoff T."/>
        </authorList>
    </citation>
    <scope>NUCLEOTIDE SEQUENCE [LARGE SCALE GENOMIC DNA]</scope>
    <source>
        <strain evidence="2">ATCC 49566 / DSM 6996 / JCM 21268 / NBRC 15278 / OCh 149</strain>
    </source>
</reference>
<dbReference type="HOGENOM" id="CLU_2275369_0_0_5"/>
<dbReference type="EMBL" id="CP002623">
    <property type="protein sequence ID" value="AEI92314.1"/>
    <property type="molecule type" value="Genomic_DNA"/>
</dbReference>
<dbReference type="Proteomes" id="UP000001353">
    <property type="component" value="Chromosome"/>
</dbReference>
<evidence type="ECO:0000313" key="2">
    <source>
        <dbReference type="Proteomes" id="UP000001353"/>
    </source>
</evidence>
<dbReference type="KEGG" id="rli:RLO149_c002840"/>
<sequence>MFLDRFVERFASVLYVAADAFCGFTSSKCQYEAEENGNSDHGEVLFEVVINRPSIAYCESGSREKVISVPLFAEFFPWGQEITPSTASGISFSCSIASGSAS</sequence>
<protein>
    <submittedName>
        <fullName evidence="1">Uncharacterized protein</fullName>
    </submittedName>
</protein>